<dbReference type="PROSITE" id="PS50005">
    <property type="entry name" value="TPR"/>
    <property type="match status" value="1"/>
</dbReference>
<evidence type="ECO:0000313" key="5">
    <source>
        <dbReference type="EMBL" id="AVI51987.1"/>
    </source>
</evidence>
<keyword evidence="1" id="KW-0677">Repeat</keyword>
<dbReference type="EMBL" id="CP027062">
    <property type="protein sequence ID" value="AVI51987.1"/>
    <property type="molecule type" value="Genomic_DNA"/>
</dbReference>
<dbReference type="KEGG" id="aue:C5O00_12815"/>
<gene>
    <name evidence="5" type="ORF">C5O00_12815</name>
</gene>
<dbReference type="Pfam" id="PF07719">
    <property type="entry name" value="TPR_2"/>
    <property type="match status" value="1"/>
</dbReference>
<dbReference type="SUPFAM" id="SSF48452">
    <property type="entry name" value="TPR-like"/>
    <property type="match status" value="1"/>
</dbReference>
<dbReference type="InterPro" id="IPR029045">
    <property type="entry name" value="ClpP/crotonase-like_dom_sf"/>
</dbReference>
<dbReference type="AlphaFoldDB" id="A0A2S0HZ84"/>
<feature type="repeat" description="TPR" evidence="3">
    <location>
        <begin position="499"/>
        <end position="532"/>
    </location>
</feature>
<evidence type="ECO:0000256" key="1">
    <source>
        <dbReference type="ARBA" id="ARBA00022737"/>
    </source>
</evidence>
<dbReference type="Gene3D" id="3.90.226.10">
    <property type="entry name" value="2-enoyl-CoA Hydratase, Chain A, domain 1"/>
    <property type="match status" value="1"/>
</dbReference>
<keyword evidence="2 3" id="KW-0802">TPR repeat</keyword>
<dbReference type="Gene3D" id="1.25.40.10">
    <property type="entry name" value="Tetratricopeptide repeat domain"/>
    <property type="match status" value="1"/>
</dbReference>
<dbReference type="InterPro" id="IPR011990">
    <property type="entry name" value="TPR-like_helical_dom_sf"/>
</dbReference>
<dbReference type="InterPro" id="IPR019734">
    <property type="entry name" value="TPR_rpt"/>
</dbReference>
<keyword evidence="4" id="KW-0732">Signal</keyword>
<evidence type="ECO:0000256" key="3">
    <source>
        <dbReference type="PROSITE-ProRule" id="PRU00339"/>
    </source>
</evidence>
<evidence type="ECO:0000256" key="2">
    <source>
        <dbReference type="ARBA" id="ARBA00022803"/>
    </source>
</evidence>
<proteinExistence type="predicted"/>
<evidence type="ECO:0000256" key="4">
    <source>
        <dbReference type="SAM" id="SignalP"/>
    </source>
</evidence>
<accession>A0A2S0HZ84</accession>
<reference evidence="5 6" key="1">
    <citation type="submission" date="2018-02" db="EMBL/GenBank/DDBJ databases">
        <title>Genomic analysis of the strain RR4-38 isolated from a seawater recirculating aquaculture system.</title>
        <authorList>
            <person name="Kim Y.-S."/>
            <person name="Jang Y.H."/>
            <person name="Kim K.-H."/>
        </authorList>
    </citation>
    <scope>NUCLEOTIDE SEQUENCE [LARGE SCALE GENOMIC DNA]</scope>
    <source>
        <strain evidence="5 6">RR4-38</strain>
    </source>
</reference>
<dbReference type="SUPFAM" id="SSF52096">
    <property type="entry name" value="ClpP/crotonase"/>
    <property type="match status" value="1"/>
</dbReference>
<organism evidence="5 6">
    <name type="scientific">Pukyongia salina</name>
    <dbReference type="NCBI Taxonomy" id="2094025"/>
    <lineage>
        <taxon>Bacteria</taxon>
        <taxon>Pseudomonadati</taxon>
        <taxon>Bacteroidota</taxon>
        <taxon>Flavobacteriia</taxon>
        <taxon>Flavobacteriales</taxon>
        <taxon>Flavobacteriaceae</taxon>
        <taxon>Pukyongia</taxon>
    </lineage>
</organism>
<dbReference type="PROSITE" id="PS50293">
    <property type="entry name" value="TPR_REGION"/>
    <property type="match status" value="1"/>
</dbReference>
<dbReference type="OrthoDB" id="5480566at2"/>
<dbReference type="SMART" id="SM00028">
    <property type="entry name" value="TPR"/>
    <property type="match status" value="2"/>
</dbReference>
<sequence>MKKLLFLLMGFLMFQATAQSKFTAKQWQEDLKFLQQTVHNDYSFLFRKTSAEEFDNAVKTLHDQIPTLQEHEISVGLARIIGLFKYGHTRMGWRNNPVSLRQFPVNLYHFSDGIYVQGVHKDYANALGAKVISVGGMPVMQALEKIYPVVPSENDQFFKAYGLLYLMSPEVLHAQRVVPTLSDNIELTLEKNGKTFTTTLKAMAAGEWAPRTYGFVQSEGEWLDAREAGETPLYLKNLDKIYYFEHLPEKNTVYVRHSQIQDDPSESIPEFYTRVFDFIAKNEVENLVLDVRLNGGGNNYKNKAVVTRIIESQKINTTGNLKVIIGRRTFSACQNLVNELDNYTNAVFIGEPTSENINFYGDNNEIILPNTKTPVYLSFAWWQDKPQWENGDWLAPHVAVEMSFEDYRTNQDPVLKAALDFGDGDFVTDPMQYMTNLYHAGDNEKLVTEVSKMVKDPRYKFFNFEAELNSVGYAQIGRGDHQTAIAIFSFVTQLFPDSANAWDSLAEGYLEAGDKEKAKEYYEKAYKMDPDGPTGKNATSMLRKIASH</sequence>
<protein>
    <submittedName>
        <fullName evidence="5">Uncharacterized protein</fullName>
    </submittedName>
</protein>
<dbReference type="RefSeq" id="WP_105217227.1">
    <property type="nucleotide sequence ID" value="NZ_CP027062.1"/>
</dbReference>
<dbReference type="InterPro" id="IPR013105">
    <property type="entry name" value="TPR_2"/>
</dbReference>
<name>A0A2S0HZ84_9FLAO</name>
<dbReference type="Proteomes" id="UP000238442">
    <property type="component" value="Chromosome"/>
</dbReference>
<keyword evidence="6" id="KW-1185">Reference proteome</keyword>
<feature type="signal peptide" evidence="4">
    <location>
        <begin position="1"/>
        <end position="18"/>
    </location>
</feature>
<feature type="chain" id="PRO_5015558598" evidence="4">
    <location>
        <begin position="19"/>
        <end position="548"/>
    </location>
</feature>
<evidence type="ECO:0000313" key="6">
    <source>
        <dbReference type="Proteomes" id="UP000238442"/>
    </source>
</evidence>